<dbReference type="RefSeq" id="WP_323450247.1">
    <property type="nucleotide sequence ID" value="NZ_BSBI01000013.1"/>
</dbReference>
<proteinExistence type="predicted"/>
<evidence type="ECO:0000313" key="1">
    <source>
        <dbReference type="EMBL" id="GLF98265.1"/>
    </source>
</evidence>
<protein>
    <submittedName>
        <fullName evidence="1">Uncharacterized protein</fullName>
    </submittedName>
</protein>
<sequence>MTDQPAPPPCTREAVIDTLTHYARPLKRWDLIVQMYRHHGSTNLDRVYDLPIGAAQPYGELIDAMVKTGELVFLPGPVWRQFLGPGATPPSVHPGNHYLATKTQHAEWAIPFFTVVGLRRDADAAETLIAAVLEHAVPDGAWRSDELRSEDGWTRMATVVQASTAREAEQLARSLWSADGAADKAGVTA</sequence>
<organism evidence="1 2">
    <name type="scientific">Streptomyces yaizuensis</name>
    <dbReference type="NCBI Taxonomy" id="2989713"/>
    <lineage>
        <taxon>Bacteria</taxon>
        <taxon>Bacillati</taxon>
        <taxon>Actinomycetota</taxon>
        <taxon>Actinomycetes</taxon>
        <taxon>Kitasatosporales</taxon>
        <taxon>Streptomycetaceae</taxon>
        <taxon>Streptomyces</taxon>
    </lineage>
</organism>
<dbReference type="Proteomes" id="UP001291653">
    <property type="component" value="Unassembled WGS sequence"/>
</dbReference>
<keyword evidence="2" id="KW-1185">Reference proteome</keyword>
<accession>A0ABQ5P6Q3</accession>
<name>A0ABQ5P6Q3_9ACTN</name>
<evidence type="ECO:0000313" key="2">
    <source>
        <dbReference type="Proteomes" id="UP001291653"/>
    </source>
</evidence>
<gene>
    <name evidence="1" type="ORF">SYYSPA8_28230</name>
</gene>
<reference evidence="1 2" key="1">
    <citation type="submission" date="2022-10" db="EMBL/GenBank/DDBJ databases">
        <title>Draft genome sequence of Streptomyces sp. YSPA8.</title>
        <authorList>
            <person name="Moriuchi R."/>
            <person name="Dohra H."/>
            <person name="Yamamura H."/>
            <person name="Kodani S."/>
        </authorList>
    </citation>
    <scope>NUCLEOTIDE SEQUENCE [LARGE SCALE GENOMIC DNA]</scope>
    <source>
        <strain evidence="1 2">YSPA8</strain>
    </source>
</reference>
<comment type="caution">
    <text evidence="1">The sequence shown here is derived from an EMBL/GenBank/DDBJ whole genome shotgun (WGS) entry which is preliminary data.</text>
</comment>
<dbReference type="EMBL" id="BSBI01000013">
    <property type="protein sequence ID" value="GLF98265.1"/>
    <property type="molecule type" value="Genomic_DNA"/>
</dbReference>